<sequence length="243" mass="27884">MNERSNAWWLAKFEMKAQLKGIFWMLFLLVFLTMFFVTALPMYLAEGVGATFFDLAFIVVFGMAVAWIKPKEFQYQKVGDEIWASPFFIALNQLPITKNELVNSRYIIFFSYTLPYYISTLAIIYIFTPELREAAAIPEYLAFSALWISIGSSLGLSFAVSDSGDRVTNKQMWLYGIGLTVGAVVFFTLAHFLLETGIVAWTLALSVKWPLIVLLFAIISFLLSINLWKVYMIRQIDKMDYLK</sequence>
<keyword evidence="1" id="KW-0472">Membrane</keyword>
<name>A0ABM6KG28_9BACI</name>
<feature type="transmembrane region" description="Helical" evidence="1">
    <location>
        <begin position="106"/>
        <end position="128"/>
    </location>
</feature>
<keyword evidence="1" id="KW-0812">Transmembrane</keyword>
<organism evidence="2 3">
    <name type="scientific">Sutcliffiella horikoshii</name>
    <dbReference type="NCBI Taxonomy" id="79883"/>
    <lineage>
        <taxon>Bacteria</taxon>
        <taxon>Bacillati</taxon>
        <taxon>Bacillota</taxon>
        <taxon>Bacilli</taxon>
        <taxon>Bacillales</taxon>
        <taxon>Bacillaceae</taxon>
        <taxon>Sutcliffiella</taxon>
    </lineage>
</organism>
<dbReference type="Proteomes" id="UP000195573">
    <property type="component" value="Chromosome"/>
</dbReference>
<feature type="transmembrane region" description="Helical" evidence="1">
    <location>
        <begin position="50"/>
        <end position="68"/>
    </location>
</feature>
<reference evidence="2 3" key="1">
    <citation type="submission" date="2017-04" db="EMBL/GenBank/DDBJ databases">
        <title>Complete Genome Sequence of the Bacillus horikoshii 20a strain from Cuatro Cienegas, Coahuila, Mexico.</title>
        <authorList>
            <person name="Zarza E."/>
            <person name="Alcaraz L.D."/>
            <person name="Aguilar-Salinas B."/>
            <person name="Islas A."/>
            <person name="Olmedo-Alvarez G."/>
        </authorList>
    </citation>
    <scope>NUCLEOTIDE SEQUENCE [LARGE SCALE GENOMIC DNA]</scope>
    <source>
        <strain evidence="2 3">20a</strain>
    </source>
</reference>
<evidence type="ECO:0000313" key="2">
    <source>
        <dbReference type="EMBL" id="ART75439.1"/>
    </source>
</evidence>
<feature type="transmembrane region" description="Helical" evidence="1">
    <location>
        <begin position="21"/>
        <end position="44"/>
    </location>
</feature>
<feature type="transmembrane region" description="Helical" evidence="1">
    <location>
        <begin position="209"/>
        <end position="228"/>
    </location>
</feature>
<feature type="transmembrane region" description="Helical" evidence="1">
    <location>
        <begin position="140"/>
        <end position="160"/>
    </location>
</feature>
<gene>
    <name evidence="2" type="ORF">B4U37_04995</name>
</gene>
<keyword evidence="1" id="KW-1133">Transmembrane helix</keyword>
<feature type="transmembrane region" description="Helical" evidence="1">
    <location>
        <begin position="172"/>
        <end position="194"/>
    </location>
</feature>
<protein>
    <submittedName>
        <fullName evidence="2">Uncharacterized protein</fullName>
    </submittedName>
</protein>
<evidence type="ECO:0000256" key="1">
    <source>
        <dbReference type="SAM" id="Phobius"/>
    </source>
</evidence>
<keyword evidence="3" id="KW-1185">Reference proteome</keyword>
<dbReference type="Pfam" id="PF13346">
    <property type="entry name" value="ABC2_membrane_5"/>
    <property type="match status" value="1"/>
</dbReference>
<proteinExistence type="predicted"/>
<accession>A0ABM6KG28</accession>
<evidence type="ECO:0000313" key="3">
    <source>
        <dbReference type="Proteomes" id="UP000195573"/>
    </source>
</evidence>
<dbReference type="EMBL" id="CP020880">
    <property type="protein sequence ID" value="ART75439.1"/>
    <property type="molecule type" value="Genomic_DNA"/>
</dbReference>
<dbReference type="InterPro" id="IPR025699">
    <property type="entry name" value="ABC2_memb-like"/>
</dbReference>